<dbReference type="InterPro" id="IPR003131">
    <property type="entry name" value="T1-type_BTB"/>
</dbReference>
<dbReference type="PROSITE" id="PS50097">
    <property type="entry name" value="BTB"/>
    <property type="match status" value="1"/>
</dbReference>
<feature type="domain" description="BTB" evidence="1">
    <location>
        <begin position="18"/>
        <end position="87"/>
    </location>
</feature>
<dbReference type="Proteomes" id="UP001516023">
    <property type="component" value="Unassembled WGS sequence"/>
</dbReference>
<organism evidence="2 3">
    <name type="scientific">Cyclotella cryptica</name>
    <dbReference type="NCBI Taxonomy" id="29204"/>
    <lineage>
        <taxon>Eukaryota</taxon>
        <taxon>Sar</taxon>
        <taxon>Stramenopiles</taxon>
        <taxon>Ochrophyta</taxon>
        <taxon>Bacillariophyta</taxon>
        <taxon>Coscinodiscophyceae</taxon>
        <taxon>Thalassiosirophycidae</taxon>
        <taxon>Stephanodiscales</taxon>
        <taxon>Stephanodiscaceae</taxon>
        <taxon>Cyclotella</taxon>
    </lineage>
</organism>
<comment type="caution">
    <text evidence="2">The sequence shown here is derived from an EMBL/GenBank/DDBJ whole genome shotgun (WGS) entry which is preliminary data.</text>
</comment>
<dbReference type="EMBL" id="JABMIG020000315">
    <property type="protein sequence ID" value="KAL3781473.1"/>
    <property type="molecule type" value="Genomic_DNA"/>
</dbReference>
<gene>
    <name evidence="2" type="ORF">HJC23_009142</name>
</gene>
<dbReference type="InterPro" id="IPR000210">
    <property type="entry name" value="BTB/POZ_dom"/>
</dbReference>
<dbReference type="SUPFAM" id="SSF54695">
    <property type="entry name" value="POZ domain"/>
    <property type="match status" value="1"/>
</dbReference>
<reference evidence="2 3" key="1">
    <citation type="journal article" date="2020" name="G3 (Bethesda)">
        <title>Improved Reference Genome for Cyclotella cryptica CCMP332, a Model for Cell Wall Morphogenesis, Salinity Adaptation, and Lipid Production in Diatoms (Bacillariophyta).</title>
        <authorList>
            <person name="Roberts W.R."/>
            <person name="Downey K.M."/>
            <person name="Ruck E.C."/>
            <person name="Traller J.C."/>
            <person name="Alverson A.J."/>
        </authorList>
    </citation>
    <scope>NUCLEOTIDE SEQUENCE [LARGE SCALE GENOMIC DNA]</scope>
    <source>
        <strain evidence="2 3">CCMP332</strain>
    </source>
</reference>
<accession>A0ABD3P1V4</accession>
<sequence length="240" mass="27210">MDDILMDENALRLVSSTAKVNLNVGGKKFEVSRSLINQYSDSMIGKLVSDTWSCKTDRAEAIFIDRDGDLFGYVLNYMRYGSIELPVNLPKTMFQRELDFYGLPSTYGIKQKSSIETMRELQHCVENAELHHDMLLIATSCYHQYMVGKKVVHIGSDELLKHSPFYYHYPTAMKVLNYYLKKFHGLEAASSQASLFSTDFILEVKELTKSSSDTLDDPVHNIFALPAPADIDEATSHADE</sequence>
<dbReference type="PANTHER" id="PTHR14499:SF136">
    <property type="entry name" value="GH08630P"/>
    <property type="match status" value="1"/>
</dbReference>
<name>A0ABD3P1V4_9STRA</name>
<evidence type="ECO:0000313" key="2">
    <source>
        <dbReference type="EMBL" id="KAL3781473.1"/>
    </source>
</evidence>
<dbReference type="InterPro" id="IPR011333">
    <property type="entry name" value="SKP1/BTB/POZ_sf"/>
</dbReference>
<dbReference type="Pfam" id="PF02214">
    <property type="entry name" value="BTB_2"/>
    <property type="match status" value="1"/>
</dbReference>
<dbReference type="AlphaFoldDB" id="A0ABD3P1V4"/>
<dbReference type="Gene3D" id="3.30.710.10">
    <property type="entry name" value="Potassium Channel Kv1.1, Chain A"/>
    <property type="match status" value="1"/>
</dbReference>
<keyword evidence="3" id="KW-1185">Reference proteome</keyword>
<dbReference type="SMART" id="SM00225">
    <property type="entry name" value="BTB"/>
    <property type="match status" value="1"/>
</dbReference>
<dbReference type="CDD" id="cd18316">
    <property type="entry name" value="BTB_POZ_KCTD-like"/>
    <property type="match status" value="1"/>
</dbReference>
<evidence type="ECO:0000313" key="3">
    <source>
        <dbReference type="Proteomes" id="UP001516023"/>
    </source>
</evidence>
<dbReference type="PANTHER" id="PTHR14499">
    <property type="entry name" value="POTASSIUM CHANNEL TETRAMERIZATION DOMAIN-CONTAINING"/>
    <property type="match status" value="1"/>
</dbReference>
<protein>
    <recommendedName>
        <fullName evidence="1">BTB domain-containing protein</fullName>
    </recommendedName>
</protein>
<proteinExistence type="predicted"/>
<evidence type="ECO:0000259" key="1">
    <source>
        <dbReference type="PROSITE" id="PS50097"/>
    </source>
</evidence>